<dbReference type="EMBL" id="UYSG01006286">
    <property type="protein sequence ID" value="VDL58923.1"/>
    <property type="molecule type" value="Genomic_DNA"/>
</dbReference>
<accession>A0A0R3SNU2</accession>
<dbReference type="AlphaFoldDB" id="A0A0R3SNU2"/>
<reference evidence="4" key="1">
    <citation type="submission" date="2017-02" db="UniProtKB">
        <authorList>
            <consortium name="WormBaseParasite"/>
        </authorList>
    </citation>
    <scope>IDENTIFICATION</scope>
</reference>
<feature type="region of interest" description="Disordered" evidence="1">
    <location>
        <begin position="1"/>
        <end position="50"/>
    </location>
</feature>
<reference evidence="2 3" key="2">
    <citation type="submission" date="2018-11" db="EMBL/GenBank/DDBJ databases">
        <authorList>
            <consortium name="Pathogen Informatics"/>
        </authorList>
    </citation>
    <scope>NUCLEOTIDE SEQUENCE [LARGE SCALE GENOMIC DNA]</scope>
</reference>
<protein>
    <submittedName>
        <fullName evidence="2 4">Uncharacterized protein</fullName>
    </submittedName>
</protein>
<dbReference type="WBParaSite" id="HDID_0000660701-mRNA-1">
    <property type="protein sequence ID" value="HDID_0000660701-mRNA-1"/>
    <property type="gene ID" value="HDID_0000660701"/>
</dbReference>
<proteinExistence type="predicted"/>
<name>A0A0R3SNU2_HYMDI</name>
<sequence>MYEEHSEDKWRRVPLGLNKVSPTGSPSSDLSKNERNFPPMDLNGISPIAPRSSPGGNLNDSFIDKCKLYLLFILMKSTSFELPQTHFNRIYQCK</sequence>
<evidence type="ECO:0000313" key="2">
    <source>
        <dbReference type="EMBL" id="VDL58923.1"/>
    </source>
</evidence>
<evidence type="ECO:0000313" key="3">
    <source>
        <dbReference type="Proteomes" id="UP000274504"/>
    </source>
</evidence>
<gene>
    <name evidence="2" type="ORF">HDID_LOCUS6605</name>
</gene>
<evidence type="ECO:0000256" key="1">
    <source>
        <dbReference type="SAM" id="MobiDB-lite"/>
    </source>
</evidence>
<feature type="compositionally biased region" description="Polar residues" evidence="1">
    <location>
        <begin position="20"/>
        <end position="30"/>
    </location>
</feature>
<evidence type="ECO:0000313" key="4">
    <source>
        <dbReference type="WBParaSite" id="HDID_0000660701-mRNA-1"/>
    </source>
</evidence>
<feature type="compositionally biased region" description="Basic and acidic residues" evidence="1">
    <location>
        <begin position="1"/>
        <end position="11"/>
    </location>
</feature>
<dbReference type="Proteomes" id="UP000274504">
    <property type="component" value="Unassembled WGS sequence"/>
</dbReference>
<organism evidence="4">
    <name type="scientific">Hymenolepis diminuta</name>
    <name type="common">Rat tapeworm</name>
    <dbReference type="NCBI Taxonomy" id="6216"/>
    <lineage>
        <taxon>Eukaryota</taxon>
        <taxon>Metazoa</taxon>
        <taxon>Spiralia</taxon>
        <taxon>Lophotrochozoa</taxon>
        <taxon>Platyhelminthes</taxon>
        <taxon>Cestoda</taxon>
        <taxon>Eucestoda</taxon>
        <taxon>Cyclophyllidea</taxon>
        <taxon>Hymenolepididae</taxon>
        <taxon>Hymenolepis</taxon>
    </lineage>
</organism>